<gene>
    <name evidence="1" type="ORF">GCM10010468_67400</name>
</gene>
<evidence type="ECO:0000313" key="2">
    <source>
        <dbReference type="Proteomes" id="UP001501237"/>
    </source>
</evidence>
<dbReference type="RefSeq" id="WP_344836492.1">
    <property type="nucleotide sequence ID" value="NZ_BAAAUV010000026.1"/>
</dbReference>
<protein>
    <submittedName>
        <fullName evidence="1">Uncharacterized protein</fullName>
    </submittedName>
</protein>
<accession>A0ABP6QIX4</accession>
<name>A0ABP6QIX4_9ACTN</name>
<comment type="caution">
    <text evidence="1">The sequence shown here is derived from an EMBL/GenBank/DDBJ whole genome shotgun (WGS) entry which is preliminary data.</text>
</comment>
<evidence type="ECO:0000313" key="1">
    <source>
        <dbReference type="EMBL" id="GAA3234357.1"/>
    </source>
</evidence>
<reference evidence="2" key="1">
    <citation type="journal article" date="2019" name="Int. J. Syst. Evol. Microbiol.">
        <title>The Global Catalogue of Microorganisms (GCM) 10K type strain sequencing project: providing services to taxonomists for standard genome sequencing and annotation.</title>
        <authorList>
            <consortium name="The Broad Institute Genomics Platform"/>
            <consortium name="The Broad Institute Genome Sequencing Center for Infectious Disease"/>
            <person name="Wu L."/>
            <person name="Ma J."/>
        </authorList>
    </citation>
    <scope>NUCLEOTIDE SEQUENCE [LARGE SCALE GENOMIC DNA]</scope>
    <source>
        <strain evidence="2">JCM 9377</strain>
    </source>
</reference>
<dbReference type="EMBL" id="BAAAUV010000026">
    <property type="protein sequence ID" value="GAA3234357.1"/>
    <property type="molecule type" value="Genomic_DNA"/>
</dbReference>
<organism evidence="1 2">
    <name type="scientific">Actinocorallia longicatena</name>
    <dbReference type="NCBI Taxonomy" id="111803"/>
    <lineage>
        <taxon>Bacteria</taxon>
        <taxon>Bacillati</taxon>
        <taxon>Actinomycetota</taxon>
        <taxon>Actinomycetes</taxon>
        <taxon>Streptosporangiales</taxon>
        <taxon>Thermomonosporaceae</taxon>
        <taxon>Actinocorallia</taxon>
    </lineage>
</organism>
<proteinExistence type="predicted"/>
<sequence length="68" mass="7965">MRGADHRWHPDDAEVLAAYLRAVVNVYEPWTESDVVEPQERIRARYRVGQAREQLARIEDHGQIRGQP</sequence>
<dbReference type="Proteomes" id="UP001501237">
    <property type="component" value="Unassembled WGS sequence"/>
</dbReference>
<keyword evidence="2" id="KW-1185">Reference proteome</keyword>